<evidence type="ECO:0000313" key="9">
    <source>
        <dbReference type="EMBL" id="KAF7724080.1"/>
    </source>
</evidence>
<comment type="caution">
    <text evidence="9">The sequence shown here is derived from an EMBL/GenBank/DDBJ whole genome shotgun (WGS) entry which is preliminary data.</text>
</comment>
<dbReference type="InterPro" id="IPR002100">
    <property type="entry name" value="TF_MADSbox"/>
</dbReference>
<proteinExistence type="inferred from homology"/>
<evidence type="ECO:0000256" key="1">
    <source>
        <dbReference type="ARBA" id="ARBA00004123"/>
    </source>
</evidence>
<dbReference type="Proteomes" id="UP000605846">
    <property type="component" value="Unassembled WGS sequence"/>
</dbReference>
<evidence type="ECO:0000256" key="4">
    <source>
        <dbReference type="ARBA" id="ARBA00023163"/>
    </source>
</evidence>
<dbReference type="SMART" id="SM00432">
    <property type="entry name" value="MADS"/>
    <property type="match status" value="1"/>
</dbReference>
<dbReference type="GO" id="GO:0005634">
    <property type="term" value="C:nucleus"/>
    <property type="evidence" value="ECO:0007669"/>
    <property type="project" value="UniProtKB-SubCell"/>
</dbReference>
<evidence type="ECO:0000256" key="2">
    <source>
        <dbReference type="ARBA" id="ARBA00023015"/>
    </source>
</evidence>
<dbReference type="GO" id="GO:0000978">
    <property type="term" value="F:RNA polymerase II cis-regulatory region sequence-specific DNA binding"/>
    <property type="evidence" value="ECO:0007669"/>
    <property type="project" value="TreeGrafter"/>
</dbReference>
<reference evidence="9" key="1">
    <citation type="submission" date="2020-01" db="EMBL/GenBank/DDBJ databases">
        <title>Genome Sequencing of Three Apophysomyces-Like Fungal Strains Confirms a Novel Fungal Genus in the Mucoromycota with divergent Burkholderia-like Endosymbiotic Bacteria.</title>
        <authorList>
            <person name="Stajich J.E."/>
            <person name="Macias A.M."/>
            <person name="Carter-House D."/>
            <person name="Lovett B."/>
            <person name="Kasson L.R."/>
            <person name="Berry K."/>
            <person name="Grigoriev I."/>
            <person name="Chang Y."/>
            <person name="Spatafora J."/>
            <person name="Kasson M.T."/>
        </authorList>
    </citation>
    <scope>NUCLEOTIDE SEQUENCE</scope>
    <source>
        <strain evidence="9">NRRL A-21654</strain>
    </source>
</reference>
<name>A0A8H7BM47_9FUNG</name>
<dbReference type="GO" id="GO:0045944">
    <property type="term" value="P:positive regulation of transcription by RNA polymerase II"/>
    <property type="evidence" value="ECO:0007669"/>
    <property type="project" value="InterPro"/>
</dbReference>
<feature type="compositionally biased region" description="Polar residues" evidence="7">
    <location>
        <begin position="223"/>
        <end position="239"/>
    </location>
</feature>
<evidence type="ECO:0000313" key="10">
    <source>
        <dbReference type="Proteomes" id="UP000605846"/>
    </source>
</evidence>
<evidence type="ECO:0000256" key="3">
    <source>
        <dbReference type="ARBA" id="ARBA00023125"/>
    </source>
</evidence>
<dbReference type="InterPro" id="IPR036879">
    <property type="entry name" value="TF_MADSbox_sf"/>
</dbReference>
<dbReference type="PROSITE" id="PS00350">
    <property type="entry name" value="MADS_BOX_1"/>
    <property type="match status" value="1"/>
</dbReference>
<comment type="similarity">
    <text evidence="6">Belongs to the MEF2 family.</text>
</comment>
<organism evidence="9 10">
    <name type="scientific">Apophysomyces ossiformis</name>
    <dbReference type="NCBI Taxonomy" id="679940"/>
    <lineage>
        <taxon>Eukaryota</taxon>
        <taxon>Fungi</taxon>
        <taxon>Fungi incertae sedis</taxon>
        <taxon>Mucoromycota</taxon>
        <taxon>Mucoromycotina</taxon>
        <taxon>Mucoromycetes</taxon>
        <taxon>Mucorales</taxon>
        <taxon>Mucorineae</taxon>
        <taxon>Mucoraceae</taxon>
        <taxon>Apophysomyces</taxon>
    </lineage>
</organism>
<accession>A0A8H7BM47</accession>
<dbReference type="OrthoDB" id="1898716at2759"/>
<keyword evidence="2" id="KW-0805">Transcription regulation</keyword>
<dbReference type="PRINTS" id="PR00404">
    <property type="entry name" value="MADSDOMAIN"/>
</dbReference>
<evidence type="ECO:0000256" key="7">
    <source>
        <dbReference type="SAM" id="MobiDB-lite"/>
    </source>
</evidence>
<feature type="domain" description="MADS-box" evidence="8">
    <location>
        <begin position="1"/>
        <end position="61"/>
    </location>
</feature>
<keyword evidence="3" id="KW-0238">DNA-binding</keyword>
<dbReference type="EMBL" id="JABAYA010000130">
    <property type="protein sequence ID" value="KAF7724080.1"/>
    <property type="molecule type" value="Genomic_DNA"/>
</dbReference>
<dbReference type="PANTHER" id="PTHR11945">
    <property type="entry name" value="MADS BOX PROTEIN"/>
    <property type="match status" value="1"/>
</dbReference>
<evidence type="ECO:0000259" key="8">
    <source>
        <dbReference type="PROSITE" id="PS50066"/>
    </source>
</evidence>
<feature type="compositionally biased region" description="Low complexity" evidence="7">
    <location>
        <begin position="334"/>
        <end position="351"/>
    </location>
</feature>
<evidence type="ECO:0000256" key="6">
    <source>
        <dbReference type="ARBA" id="ARBA00025805"/>
    </source>
</evidence>
<feature type="compositionally biased region" description="Polar residues" evidence="7">
    <location>
        <begin position="246"/>
        <end position="258"/>
    </location>
</feature>
<protein>
    <submittedName>
        <fullName evidence="9">Myocyte-specific enhancer factor 2D</fullName>
    </submittedName>
</protein>
<dbReference type="GO" id="GO:0000981">
    <property type="term" value="F:DNA-binding transcription factor activity, RNA polymerase II-specific"/>
    <property type="evidence" value="ECO:0007669"/>
    <property type="project" value="TreeGrafter"/>
</dbReference>
<feature type="region of interest" description="Disordered" evidence="7">
    <location>
        <begin position="209"/>
        <end position="460"/>
    </location>
</feature>
<dbReference type="Pfam" id="PF00319">
    <property type="entry name" value="SRF-TF"/>
    <property type="match status" value="1"/>
</dbReference>
<keyword evidence="10" id="KW-1185">Reference proteome</keyword>
<keyword evidence="4" id="KW-0804">Transcription</keyword>
<keyword evidence="5" id="KW-0539">Nucleus</keyword>
<dbReference type="Gene3D" id="3.40.1810.10">
    <property type="entry name" value="Transcription factor, MADS-box"/>
    <property type="match status" value="1"/>
</dbReference>
<comment type="subcellular location">
    <subcellularLocation>
        <location evidence="1">Nucleus</location>
    </subcellularLocation>
</comment>
<dbReference type="PROSITE" id="PS50066">
    <property type="entry name" value="MADS_BOX_2"/>
    <property type="match status" value="1"/>
</dbReference>
<evidence type="ECO:0000256" key="5">
    <source>
        <dbReference type="ARBA" id="ARBA00023242"/>
    </source>
</evidence>
<feature type="compositionally biased region" description="Basic and acidic residues" evidence="7">
    <location>
        <begin position="440"/>
        <end position="450"/>
    </location>
</feature>
<dbReference type="CDD" id="cd00265">
    <property type="entry name" value="MADS_MEF2_like"/>
    <property type="match status" value="1"/>
</dbReference>
<sequence>MGRKKIKIQPIKDERNRQVTFLKRKHGLMKKAYELSVLCDCEIALIIFNTNGKLVEYASTQIDKILLKYTEHNEPHESKSNQDFIDIAEKDTVKNDTEDDMLSVQEAEMESKSNVMGKKSAPATVPTQAAPHPHPGVASHTGPPPPPPPGQMMMYHHPQAPRGYPMPMPIHQPGPPMMHTPTGYDMYGIPQPHPMYMVHVSRTLYYKEKKTKTSPDKPSSQPAQNQTVPSQYSSVTQLSYPHHKTPSTVQAMPSTPGMSASPYPSPHPAVSTIHMPDANSNVASPTNVPSPTTSATSSSGKKPKLRVQIPDAEVRSSPTQKEQQQHQQQHHQHQQQQHHQPSISSMSSTSTVAPDETTQAQHNGPSRASYPEWAPPSALPSQFAQNLPSPSTFYPEFYQQSELPSPLNFSATPTTGGGAFHWPPPPRDYKPSPLKMGSSDSKRPCDEEGKINPQAKKPKT</sequence>
<dbReference type="InterPro" id="IPR033896">
    <property type="entry name" value="MEF2-like_N"/>
</dbReference>
<dbReference type="GO" id="GO:0046983">
    <property type="term" value="F:protein dimerization activity"/>
    <property type="evidence" value="ECO:0007669"/>
    <property type="project" value="InterPro"/>
</dbReference>
<feature type="compositionally biased region" description="Low complexity" evidence="7">
    <location>
        <begin position="282"/>
        <end position="299"/>
    </location>
</feature>
<dbReference type="GO" id="GO:0030154">
    <property type="term" value="P:cell differentiation"/>
    <property type="evidence" value="ECO:0007669"/>
    <property type="project" value="TreeGrafter"/>
</dbReference>
<feature type="compositionally biased region" description="Polar residues" evidence="7">
    <location>
        <begin position="379"/>
        <end position="414"/>
    </location>
</feature>
<gene>
    <name evidence="9" type="primary">MEF2D</name>
    <name evidence="9" type="ORF">EC973_001413</name>
</gene>
<dbReference type="PANTHER" id="PTHR11945:SF534">
    <property type="entry name" value="MYOCYTE-SPECIFIC ENHANCER FACTOR 2"/>
    <property type="match status" value="1"/>
</dbReference>
<feature type="region of interest" description="Disordered" evidence="7">
    <location>
        <begin position="106"/>
        <end position="151"/>
    </location>
</feature>
<dbReference type="SUPFAM" id="SSF55455">
    <property type="entry name" value="SRF-like"/>
    <property type="match status" value="1"/>
</dbReference>
<feature type="compositionally biased region" description="Polar residues" evidence="7">
    <location>
        <begin position="356"/>
        <end position="366"/>
    </location>
</feature>
<dbReference type="AlphaFoldDB" id="A0A8H7BM47"/>